<organism evidence="3 4">
    <name type="scientific">Thermophilibacter provencensis</name>
    <dbReference type="NCBI Taxonomy" id="1852386"/>
    <lineage>
        <taxon>Bacteria</taxon>
        <taxon>Bacillati</taxon>
        <taxon>Actinomycetota</taxon>
        <taxon>Coriobacteriia</taxon>
        <taxon>Coriobacteriales</taxon>
        <taxon>Atopobiaceae</taxon>
        <taxon>Thermophilibacter</taxon>
    </lineage>
</organism>
<keyword evidence="2" id="KW-1133">Transmembrane helix</keyword>
<dbReference type="RefSeq" id="WP_274959675.1">
    <property type="nucleotide sequence ID" value="NZ_DYWQ01000154.1"/>
</dbReference>
<dbReference type="Gene3D" id="3.40.630.10">
    <property type="entry name" value="Zn peptidases"/>
    <property type="match status" value="2"/>
</dbReference>
<gene>
    <name evidence="3" type="ORF">K8U72_10050</name>
</gene>
<proteinExistence type="predicted"/>
<keyword evidence="2" id="KW-0812">Transmembrane</keyword>
<dbReference type="Proteomes" id="UP000697330">
    <property type="component" value="Unassembled WGS sequence"/>
</dbReference>
<reference evidence="3" key="1">
    <citation type="journal article" date="2021" name="PeerJ">
        <title>Extensive microbial diversity within the chicken gut microbiome revealed by metagenomics and culture.</title>
        <authorList>
            <person name="Gilroy R."/>
            <person name="Ravi A."/>
            <person name="Getino M."/>
            <person name="Pursley I."/>
            <person name="Horton D.L."/>
            <person name="Alikhan N.F."/>
            <person name="Baker D."/>
            <person name="Gharbi K."/>
            <person name="Hall N."/>
            <person name="Watson M."/>
            <person name="Adriaenssens E.M."/>
            <person name="Foster-Nyarko E."/>
            <person name="Jarju S."/>
            <person name="Secka A."/>
            <person name="Antonio M."/>
            <person name="Oren A."/>
            <person name="Chaudhuri R.R."/>
            <person name="La Ragione R."/>
            <person name="Hildebrand F."/>
            <person name="Pallen M.J."/>
        </authorList>
    </citation>
    <scope>NUCLEOTIDE SEQUENCE</scope>
    <source>
        <strain evidence="3">CHK124-7917</strain>
    </source>
</reference>
<dbReference type="SUPFAM" id="SSF53187">
    <property type="entry name" value="Zn-dependent exopeptidases"/>
    <property type="match status" value="2"/>
</dbReference>
<feature type="transmembrane region" description="Helical" evidence="2">
    <location>
        <begin position="189"/>
        <end position="211"/>
    </location>
</feature>
<feature type="transmembrane region" description="Helical" evidence="2">
    <location>
        <begin position="78"/>
        <end position="99"/>
    </location>
</feature>
<reference evidence="3" key="2">
    <citation type="submission" date="2021-09" db="EMBL/GenBank/DDBJ databases">
        <authorList>
            <person name="Gilroy R."/>
        </authorList>
    </citation>
    <scope>NUCLEOTIDE SEQUENCE</scope>
    <source>
        <strain evidence="3">CHK124-7917</strain>
    </source>
</reference>
<accession>A0A921KLV9</accession>
<evidence type="ECO:0000313" key="4">
    <source>
        <dbReference type="Proteomes" id="UP000697330"/>
    </source>
</evidence>
<evidence type="ECO:0008006" key="5">
    <source>
        <dbReference type="Google" id="ProtNLM"/>
    </source>
</evidence>
<feature type="compositionally biased region" description="Acidic residues" evidence="1">
    <location>
        <begin position="256"/>
        <end position="267"/>
    </location>
</feature>
<feature type="compositionally biased region" description="Acidic residues" evidence="1">
    <location>
        <begin position="641"/>
        <end position="653"/>
    </location>
</feature>
<comment type="caution">
    <text evidence="3">The sequence shown here is derived from an EMBL/GenBank/DDBJ whole genome shotgun (WGS) entry which is preliminary data.</text>
</comment>
<feature type="compositionally biased region" description="Basic and acidic residues" evidence="1">
    <location>
        <begin position="535"/>
        <end position="546"/>
    </location>
</feature>
<feature type="region of interest" description="Disordered" evidence="1">
    <location>
        <begin position="495"/>
        <end position="546"/>
    </location>
</feature>
<feature type="compositionally biased region" description="Low complexity" evidence="1">
    <location>
        <begin position="411"/>
        <end position="421"/>
    </location>
</feature>
<protein>
    <recommendedName>
        <fullName evidence="5">Peptidase M28 domain-containing protein</fullName>
    </recommendedName>
</protein>
<feature type="region of interest" description="Disordered" evidence="1">
    <location>
        <begin position="636"/>
        <end position="664"/>
    </location>
</feature>
<feature type="compositionally biased region" description="Polar residues" evidence="1">
    <location>
        <begin position="577"/>
        <end position="590"/>
    </location>
</feature>
<keyword evidence="2" id="KW-0472">Membrane</keyword>
<feature type="transmembrane region" description="Helical" evidence="2">
    <location>
        <begin position="163"/>
        <end position="182"/>
    </location>
</feature>
<sequence>MAMTHDYLDYLNQRVGIAPANSQEELQAAETIASLMGQHDVEPAIEEFDVPSVSGLVPAIISIAMFLGVLVSGFGVGVLTLIGFLLAAVPAVLALLRAFGREPSLAIGPSTRSQNVIAVHRATGPLVVKGSRPIVVVAHYDTPHENFLYSTAIAPYLPLVSRVSAPCSYAVAVCAFVQLLGFIPAPARIGFWVLGILAALPSVLLAVGAIYERVSPCTLGANDNKASVASLLGVMENVHPSGLVPTPRPSVGAEPESPEEGPEEPASEDGGYPAAEPAGAPVPEEPATAPAPSAPVTPAEKVVGVRHGAEVLRALGVLPEGCEIEYDLPPVVEAAPAPEPAPVRAAAPATLPIDVPAPAPSPEPIPMTASDFEPGPEEERDSTSPLDTIRQVAGGLLGRVTEMARSIIPAPADGADDAATPLPSDEGQESGPAAVSAPMEEPQPTPAAEALEQPADPQAVPAKTVEETAPFTALSDGQTTRDELLSTGRFSLVMDDETSHGVGPKDSSGLSELGDTADSLDATQPTAPVAAPRPKAPEDPEWGKTDYRPQVSNVARRATLFDLPDPNENTVDPLGSTGKTRPTNPSTASESLPVITAADLQPDEQPLEDEEGQGAPQGSLSGLLGRAKGLFSRLTTQGSAEPEDGSGDNEGDDPMWRGGAAARGGLRLVEDEEAAPTEEELRDAVLSLGDDELLAHDIWFVALGASALDHAGMRSFLSKHRRDVRGAFVVNLDCVGAGDLTVLTREGADVPRRSDRRLGRLLSNAARDLHVEMGQARYDWTSTDAHPAMRSSMRAATIMGLNENGLPALSRTLDDVAENVSGDQAHAVAEIVTEMIRRS</sequence>
<feature type="region of interest" description="Disordered" evidence="1">
    <location>
        <begin position="604"/>
        <end position="623"/>
    </location>
</feature>
<dbReference type="EMBL" id="DYWQ01000154">
    <property type="protein sequence ID" value="HJF46102.1"/>
    <property type="molecule type" value="Genomic_DNA"/>
</dbReference>
<feature type="compositionally biased region" description="Low complexity" evidence="1">
    <location>
        <begin position="273"/>
        <end position="295"/>
    </location>
</feature>
<feature type="region of interest" description="Disordered" evidence="1">
    <location>
        <begin position="411"/>
        <end position="461"/>
    </location>
</feature>
<feature type="transmembrane region" description="Helical" evidence="2">
    <location>
        <begin position="53"/>
        <end position="71"/>
    </location>
</feature>
<feature type="region of interest" description="Disordered" evidence="1">
    <location>
        <begin position="240"/>
        <end position="295"/>
    </location>
</feature>
<evidence type="ECO:0000256" key="1">
    <source>
        <dbReference type="SAM" id="MobiDB-lite"/>
    </source>
</evidence>
<feature type="region of interest" description="Disordered" evidence="1">
    <location>
        <begin position="561"/>
        <end position="593"/>
    </location>
</feature>
<name>A0A921KLV9_9ACTN</name>
<dbReference type="AlphaFoldDB" id="A0A921KLV9"/>
<evidence type="ECO:0000256" key="2">
    <source>
        <dbReference type="SAM" id="Phobius"/>
    </source>
</evidence>
<evidence type="ECO:0000313" key="3">
    <source>
        <dbReference type="EMBL" id="HJF46102.1"/>
    </source>
</evidence>
<feature type="region of interest" description="Disordered" evidence="1">
    <location>
        <begin position="357"/>
        <end position="388"/>
    </location>
</feature>